<dbReference type="AlphaFoldDB" id="A0AB39V1B7"/>
<dbReference type="KEGG" id="tcd:AAIA72_07720"/>
<keyword evidence="4 6" id="KW-0472">Membrane</keyword>
<evidence type="ECO:0000256" key="1">
    <source>
        <dbReference type="ARBA" id="ARBA00004167"/>
    </source>
</evidence>
<dbReference type="Pfam" id="PF03544">
    <property type="entry name" value="TonB_C"/>
    <property type="match status" value="1"/>
</dbReference>
<evidence type="ECO:0000256" key="5">
    <source>
        <dbReference type="SAM" id="MobiDB-lite"/>
    </source>
</evidence>
<feature type="transmembrane region" description="Helical" evidence="6">
    <location>
        <begin position="12"/>
        <end position="33"/>
    </location>
</feature>
<dbReference type="GO" id="GO:0016020">
    <property type="term" value="C:membrane"/>
    <property type="evidence" value="ECO:0007669"/>
    <property type="project" value="UniProtKB-SubCell"/>
</dbReference>
<name>A0AB39V1B7_9GAMM</name>
<dbReference type="InterPro" id="IPR006260">
    <property type="entry name" value="TonB/TolA_C"/>
</dbReference>
<dbReference type="NCBIfam" id="TIGR01352">
    <property type="entry name" value="tonB_Cterm"/>
    <property type="match status" value="1"/>
</dbReference>
<dbReference type="RefSeq" id="WP_369602825.1">
    <property type="nucleotide sequence ID" value="NZ_CP154858.1"/>
</dbReference>
<evidence type="ECO:0000256" key="3">
    <source>
        <dbReference type="ARBA" id="ARBA00022989"/>
    </source>
</evidence>
<evidence type="ECO:0000313" key="8">
    <source>
        <dbReference type="EMBL" id="XDT73846.1"/>
    </source>
</evidence>
<dbReference type="InterPro" id="IPR037682">
    <property type="entry name" value="TonB_C"/>
</dbReference>
<evidence type="ECO:0000256" key="2">
    <source>
        <dbReference type="ARBA" id="ARBA00022692"/>
    </source>
</evidence>
<dbReference type="GO" id="GO:0055085">
    <property type="term" value="P:transmembrane transport"/>
    <property type="evidence" value="ECO:0007669"/>
    <property type="project" value="InterPro"/>
</dbReference>
<dbReference type="EMBL" id="CP154858">
    <property type="protein sequence ID" value="XDT73846.1"/>
    <property type="molecule type" value="Genomic_DNA"/>
</dbReference>
<evidence type="ECO:0000259" key="7">
    <source>
        <dbReference type="Pfam" id="PF03544"/>
    </source>
</evidence>
<keyword evidence="2 6" id="KW-0812">Transmembrane</keyword>
<protein>
    <submittedName>
        <fullName evidence="8">Energy transducer TonB</fullName>
    </submittedName>
</protein>
<feature type="compositionally biased region" description="Polar residues" evidence="5">
    <location>
        <begin position="71"/>
        <end position="84"/>
    </location>
</feature>
<dbReference type="SUPFAM" id="SSF74653">
    <property type="entry name" value="TolA/TonB C-terminal domain"/>
    <property type="match status" value="1"/>
</dbReference>
<feature type="compositionally biased region" description="Low complexity" evidence="5">
    <location>
        <begin position="54"/>
        <end position="63"/>
    </location>
</feature>
<accession>A0AB39V1B7</accession>
<dbReference type="Gene3D" id="3.30.1150.10">
    <property type="match status" value="1"/>
</dbReference>
<sequence length="234" mass="25611">MRYLEFDVVRAALALSVSFVFHLILLAILGPGIPTSSGYSTTIEVELASAPASEMGASSGAAGDTARDVTDTSPAWSGKTTSSRPIRRKANRQHNLDWMNDYFSGSAKSGTPAPSSDRPVSPDIESILASAPTTGTPYWQFLVRHLAQSRYFDKQYDFSRLRKERTVILELKISPNGFMEKARVRLSSGDKALDQAAIRSAYAANPFKPPPAEDAASGYIYLVRITYTPRERAK</sequence>
<feature type="domain" description="TonB C-terminal" evidence="7">
    <location>
        <begin position="160"/>
        <end position="228"/>
    </location>
</feature>
<comment type="subcellular location">
    <subcellularLocation>
        <location evidence="1">Membrane</location>
        <topology evidence="1">Single-pass membrane protein</topology>
    </subcellularLocation>
</comment>
<evidence type="ECO:0000256" key="4">
    <source>
        <dbReference type="ARBA" id="ARBA00023136"/>
    </source>
</evidence>
<evidence type="ECO:0000256" key="6">
    <source>
        <dbReference type="SAM" id="Phobius"/>
    </source>
</evidence>
<gene>
    <name evidence="8" type="ORF">AAIA72_07720</name>
</gene>
<keyword evidence="3 6" id="KW-1133">Transmembrane helix</keyword>
<feature type="region of interest" description="Disordered" evidence="5">
    <location>
        <begin position="54"/>
        <end position="90"/>
    </location>
</feature>
<reference evidence="8" key="1">
    <citation type="submission" date="2024-05" db="EMBL/GenBank/DDBJ databases">
        <title>Genome sequencing of novel strain.</title>
        <authorList>
            <person name="Ganbat D."/>
            <person name="Ganbat S."/>
            <person name="Lee S.-J."/>
        </authorList>
    </citation>
    <scope>NUCLEOTIDE SEQUENCE</scope>
    <source>
        <strain evidence="8">SMD15-11</strain>
    </source>
</reference>
<proteinExistence type="predicted"/>
<organism evidence="8">
    <name type="scientific">Thermohahella caldifontis</name>
    <dbReference type="NCBI Taxonomy" id="3142973"/>
    <lineage>
        <taxon>Bacteria</taxon>
        <taxon>Pseudomonadati</taxon>
        <taxon>Pseudomonadota</taxon>
        <taxon>Gammaproteobacteria</taxon>
        <taxon>Oceanospirillales</taxon>
        <taxon>Hahellaceae</taxon>
        <taxon>Thermohahella</taxon>
    </lineage>
</organism>